<feature type="compositionally biased region" description="Basic and acidic residues" evidence="1">
    <location>
        <begin position="125"/>
        <end position="134"/>
    </location>
</feature>
<dbReference type="RefSeq" id="WP_020582489.1">
    <property type="nucleotide sequence ID" value="NZ_JOJP01000001.1"/>
</dbReference>
<evidence type="ECO:0000313" key="2">
    <source>
        <dbReference type="EMBL" id="KEI69414.1"/>
    </source>
</evidence>
<evidence type="ECO:0000256" key="1">
    <source>
        <dbReference type="SAM" id="MobiDB-lite"/>
    </source>
</evidence>
<dbReference type="eggNOG" id="COG4922">
    <property type="taxonomic scope" value="Bacteria"/>
</dbReference>
<accession>A0A081K5I8</accession>
<dbReference type="Proteomes" id="UP000027997">
    <property type="component" value="Unassembled WGS sequence"/>
</dbReference>
<comment type="caution">
    <text evidence="2">The sequence shown here is derived from an EMBL/GenBank/DDBJ whole genome shotgun (WGS) entry which is preliminary data.</text>
</comment>
<dbReference type="Gene3D" id="3.10.450.50">
    <property type="match status" value="2"/>
</dbReference>
<organism evidence="2 3">
    <name type="scientific">Endozoicomonas elysicola</name>
    <dbReference type="NCBI Taxonomy" id="305900"/>
    <lineage>
        <taxon>Bacteria</taxon>
        <taxon>Pseudomonadati</taxon>
        <taxon>Pseudomonadota</taxon>
        <taxon>Gammaproteobacteria</taxon>
        <taxon>Oceanospirillales</taxon>
        <taxon>Endozoicomonadaceae</taxon>
        <taxon>Endozoicomonas</taxon>
    </lineage>
</organism>
<dbReference type="EMBL" id="JOJP01000001">
    <property type="protein sequence ID" value="KEI69414.1"/>
    <property type="molecule type" value="Genomic_DNA"/>
</dbReference>
<keyword evidence="3" id="KW-1185">Reference proteome</keyword>
<reference evidence="2 3" key="1">
    <citation type="submission" date="2014-06" db="EMBL/GenBank/DDBJ databases">
        <title>Whole Genome Sequences of Three Symbiotic Endozoicomonas Bacteria.</title>
        <authorList>
            <person name="Neave M.J."/>
            <person name="Apprill A."/>
            <person name="Voolstra C.R."/>
        </authorList>
    </citation>
    <scope>NUCLEOTIDE SEQUENCE [LARGE SCALE GENOMIC DNA]</scope>
    <source>
        <strain evidence="2 3">DSM 22380</strain>
    </source>
</reference>
<feature type="compositionally biased region" description="Polar residues" evidence="1">
    <location>
        <begin position="109"/>
        <end position="124"/>
    </location>
</feature>
<protein>
    <submittedName>
        <fullName evidence="2">Uncharacterized protein</fullName>
    </submittedName>
</protein>
<sequence>MTLTNKEKVVQLLKGLETGDTSAYTYINPQKYVQHNLGVANGFDGFKALMSDLPKGSTKVDVKRVFEDGDYVFTHMDYDFFGPKVGFDILKMEDGLIVEHWDNLMEKATSPNASGHTQTDGSTEITDRDRTSENKARAASFVKNVLMEGQFDKISEYITPGTTHYIQHSPFITDGVEGLQAAIEHMAEQGVTMEYKKNHKVLGEGNFALSVSEGEFAGNHVAYYDLLRLEDNKIVEHWGVIETIPPESEWKNNNGKFGF</sequence>
<feature type="region of interest" description="Disordered" evidence="1">
    <location>
        <begin position="108"/>
        <end position="134"/>
    </location>
</feature>
<proteinExistence type="predicted"/>
<gene>
    <name evidence="2" type="ORF">GV64_00495</name>
</gene>
<dbReference type="SUPFAM" id="SSF54427">
    <property type="entry name" value="NTF2-like"/>
    <property type="match status" value="2"/>
</dbReference>
<dbReference type="InterPro" id="IPR032710">
    <property type="entry name" value="NTF2-like_dom_sf"/>
</dbReference>
<evidence type="ECO:0000313" key="3">
    <source>
        <dbReference type="Proteomes" id="UP000027997"/>
    </source>
</evidence>
<dbReference type="AlphaFoldDB" id="A0A081K5I8"/>
<dbReference type="STRING" id="305900.GV64_00495"/>
<name>A0A081K5I8_9GAMM</name>